<accession>A0A9P4IEX8</accession>
<protein>
    <submittedName>
        <fullName evidence="2">Uncharacterized protein</fullName>
    </submittedName>
</protein>
<dbReference type="AlphaFoldDB" id="A0A9P4IEX8"/>
<proteinExistence type="predicted"/>
<keyword evidence="3" id="KW-1185">Reference proteome</keyword>
<comment type="caution">
    <text evidence="2">The sequence shown here is derived from an EMBL/GenBank/DDBJ whole genome shotgun (WGS) entry which is preliminary data.</text>
</comment>
<dbReference type="EMBL" id="ML978127">
    <property type="protein sequence ID" value="KAF2098025.1"/>
    <property type="molecule type" value="Genomic_DNA"/>
</dbReference>
<evidence type="ECO:0000313" key="3">
    <source>
        <dbReference type="Proteomes" id="UP000799772"/>
    </source>
</evidence>
<feature type="region of interest" description="Disordered" evidence="1">
    <location>
        <begin position="127"/>
        <end position="191"/>
    </location>
</feature>
<gene>
    <name evidence="2" type="ORF">NA57DRAFT_57194</name>
</gene>
<dbReference type="Proteomes" id="UP000799772">
    <property type="component" value="Unassembled WGS sequence"/>
</dbReference>
<evidence type="ECO:0000313" key="2">
    <source>
        <dbReference type="EMBL" id="KAF2098025.1"/>
    </source>
</evidence>
<evidence type="ECO:0000256" key="1">
    <source>
        <dbReference type="SAM" id="MobiDB-lite"/>
    </source>
</evidence>
<sequence>MLLPATARPPHKSSVPHRTLSFFLSSLQHSLLNRSLQQSFYITLNRFYRLAVASSTTVTNMSSTFTMDKAVIEALNEKEKVRLLCYFISNTSSVTIDWADAAERFGCQKNSMAAHTPPILKKLKVDGGAKAKANGKGGTPNGKKAGGPGRKKRQASTDDSDALETPSKRSKKGAGKAQMKKEDTPNDGDLNIKYNELEYLATYGTDDEFSA</sequence>
<feature type="compositionally biased region" description="Gly residues" evidence="1">
    <location>
        <begin position="135"/>
        <end position="148"/>
    </location>
</feature>
<reference evidence="2" key="1">
    <citation type="journal article" date="2020" name="Stud. Mycol.">
        <title>101 Dothideomycetes genomes: a test case for predicting lifestyles and emergence of pathogens.</title>
        <authorList>
            <person name="Haridas S."/>
            <person name="Albert R."/>
            <person name="Binder M."/>
            <person name="Bloem J."/>
            <person name="Labutti K."/>
            <person name="Salamov A."/>
            <person name="Andreopoulos B."/>
            <person name="Baker S."/>
            <person name="Barry K."/>
            <person name="Bills G."/>
            <person name="Bluhm B."/>
            <person name="Cannon C."/>
            <person name="Castanera R."/>
            <person name="Culley D."/>
            <person name="Daum C."/>
            <person name="Ezra D."/>
            <person name="Gonzalez J."/>
            <person name="Henrissat B."/>
            <person name="Kuo A."/>
            <person name="Liang C."/>
            <person name="Lipzen A."/>
            <person name="Lutzoni F."/>
            <person name="Magnuson J."/>
            <person name="Mondo S."/>
            <person name="Nolan M."/>
            <person name="Ohm R."/>
            <person name="Pangilinan J."/>
            <person name="Park H.-J."/>
            <person name="Ramirez L."/>
            <person name="Alfaro M."/>
            <person name="Sun H."/>
            <person name="Tritt A."/>
            <person name="Yoshinaga Y."/>
            <person name="Zwiers L.-H."/>
            <person name="Turgeon B."/>
            <person name="Goodwin S."/>
            <person name="Spatafora J."/>
            <person name="Crous P."/>
            <person name="Grigoriev I."/>
        </authorList>
    </citation>
    <scope>NUCLEOTIDE SEQUENCE</scope>
    <source>
        <strain evidence="2">CBS 133067</strain>
    </source>
</reference>
<organism evidence="2 3">
    <name type="scientific">Rhizodiscina lignyota</name>
    <dbReference type="NCBI Taxonomy" id="1504668"/>
    <lineage>
        <taxon>Eukaryota</taxon>
        <taxon>Fungi</taxon>
        <taxon>Dikarya</taxon>
        <taxon>Ascomycota</taxon>
        <taxon>Pezizomycotina</taxon>
        <taxon>Dothideomycetes</taxon>
        <taxon>Pleosporomycetidae</taxon>
        <taxon>Aulographales</taxon>
        <taxon>Rhizodiscinaceae</taxon>
        <taxon>Rhizodiscina</taxon>
    </lineage>
</organism>
<name>A0A9P4IEX8_9PEZI</name>